<dbReference type="GO" id="GO:0009847">
    <property type="term" value="P:spore germination"/>
    <property type="evidence" value="ECO:0007669"/>
    <property type="project" value="InterPro"/>
</dbReference>
<comment type="subcellular location">
    <subcellularLocation>
        <location evidence="1">Membrane</location>
        <topology evidence="1">Lipid-anchor</topology>
    </subcellularLocation>
</comment>
<dbReference type="GO" id="GO:0016020">
    <property type="term" value="C:membrane"/>
    <property type="evidence" value="ECO:0007669"/>
    <property type="project" value="UniProtKB-SubCell"/>
</dbReference>
<evidence type="ECO:0000256" key="2">
    <source>
        <dbReference type="ARBA" id="ARBA00007886"/>
    </source>
</evidence>
<keyword evidence="4" id="KW-0732">Signal</keyword>
<keyword evidence="5" id="KW-0472">Membrane</keyword>
<evidence type="ECO:0000256" key="5">
    <source>
        <dbReference type="ARBA" id="ARBA00023136"/>
    </source>
</evidence>
<keyword evidence="6" id="KW-0564">Palmitate</keyword>
<dbReference type="InterPro" id="IPR057336">
    <property type="entry name" value="GerAC_N"/>
</dbReference>
<sequence length="388" mass="44088">MMKKKPLLIVLILVQICLLSGCWSKKELDEISILSGVGIDVGEEKQLRLTMQVILHREMKIESQSGKRGGEEKPTQNVVVEGNSLIDANRNYILQTGRRGYWSHINVLIIGEELAKKGISPILDVLERDQEVRRRTYLLVAKGNAKEILDAETIDLEIIQAFNISDMVKLSESNGKNVMVDLHRYFLRASKNFNNAFMTGIGIIDKGCTNNLELMDTAIFNENKLVGWFDNIETRGLLWVLGEIQSCIIEVQYPLEKGLYVYIDNLRASSSIKPVIRDNTLEKLIVNIASEGKVAESNTEVDLSKGDIIKKLEEDTAKVIEEEVYKAIEKGKELEVDIFTFDEAINRENPKLWKEIEDYWLDIFPSVPVEVNVDMTIRRTGLITKSNE</sequence>
<dbReference type="Pfam" id="PF25198">
    <property type="entry name" value="Spore_GerAC_N"/>
    <property type="match status" value="1"/>
</dbReference>
<dbReference type="PANTHER" id="PTHR35789:SF1">
    <property type="entry name" value="SPORE GERMINATION PROTEIN B3"/>
    <property type="match status" value="1"/>
</dbReference>
<dbReference type="PROSITE" id="PS51257">
    <property type="entry name" value="PROKAR_LIPOPROTEIN"/>
    <property type="match status" value="1"/>
</dbReference>
<evidence type="ECO:0000259" key="8">
    <source>
        <dbReference type="Pfam" id="PF05504"/>
    </source>
</evidence>
<accession>A0A8J8MGE7</accession>
<dbReference type="InterPro" id="IPR038501">
    <property type="entry name" value="Spore_GerAC_C_sf"/>
</dbReference>
<dbReference type="Proteomes" id="UP000683246">
    <property type="component" value="Chromosome"/>
</dbReference>
<reference evidence="10" key="1">
    <citation type="submission" date="2020-07" db="EMBL/GenBank/DDBJ databases">
        <title>Vallitalea pronyensis genome.</title>
        <authorList>
            <person name="Postec A."/>
        </authorList>
    </citation>
    <scope>NUCLEOTIDE SEQUENCE</scope>
    <source>
        <strain evidence="10">FatNI3</strain>
    </source>
</reference>
<proteinExistence type="inferred from homology"/>
<evidence type="ECO:0000256" key="6">
    <source>
        <dbReference type="ARBA" id="ARBA00023139"/>
    </source>
</evidence>
<evidence type="ECO:0000256" key="3">
    <source>
        <dbReference type="ARBA" id="ARBA00022544"/>
    </source>
</evidence>
<name>A0A8J8MGE7_9FIRM</name>
<dbReference type="AlphaFoldDB" id="A0A8J8MGE7"/>
<evidence type="ECO:0000313" key="10">
    <source>
        <dbReference type="EMBL" id="QUI21094.1"/>
    </source>
</evidence>
<evidence type="ECO:0000256" key="4">
    <source>
        <dbReference type="ARBA" id="ARBA00022729"/>
    </source>
</evidence>
<evidence type="ECO:0000259" key="9">
    <source>
        <dbReference type="Pfam" id="PF25198"/>
    </source>
</evidence>
<dbReference type="InterPro" id="IPR046953">
    <property type="entry name" value="Spore_GerAC-like_C"/>
</dbReference>
<comment type="similarity">
    <text evidence="2">Belongs to the GerABKC lipoprotein family.</text>
</comment>
<dbReference type="InterPro" id="IPR008844">
    <property type="entry name" value="Spore_GerAC-like"/>
</dbReference>
<keyword evidence="11" id="KW-1185">Reference proteome</keyword>
<feature type="domain" description="Spore germination GerAC-like C-terminal" evidence="8">
    <location>
        <begin position="216"/>
        <end position="381"/>
    </location>
</feature>
<dbReference type="Gene3D" id="3.30.300.210">
    <property type="entry name" value="Nutrient germinant receptor protein C, domain 3"/>
    <property type="match status" value="1"/>
</dbReference>
<dbReference type="RefSeq" id="WP_212696555.1">
    <property type="nucleotide sequence ID" value="NZ_CP058649.1"/>
</dbReference>
<dbReference type="Gene3D" id="6.20.190.10">
    <property type="entry name" value="Nutrient germinant receptor protein C, domain 1"/>
    <property type="match status" value="1"/>
</dbReference>
<dbReference type="EMBL" id="CP058649">
    <property type="protein sequence ID" value="QUI21094.1"/>
    <property type="molecule type" value="Genomic_DNA"/>
</dbReference>
<gene>
    <name evidence="10" type="ORF">HZI73_01790</name>
</gene>
<feature type="domain" description="Spore germination protein N-terminal" evidence="9">
    <location>
        <begin position="25"/>
        <end position="199"/>
    </location>
</feature>
<dbReference type="KEGG" id="vpy:HZI73_01790"/>
<evidence type="ECO:0000313" key="11">
    <source>
        <dbReference type="Proteomes" id="UP000683246"/>
    </source>
</evidence>
<dbReference type="PANTHER" id="PTHR35789">
    <property type="entry name" value="SPORE GERMINATION PROTEIN B3"/>
    <property type="match status" value="1"/>
</dbReference>
<keyword evidence="7" id="KW-0449">Lipoprotein</keyword>
<dbReference type="NCBIfam" id="TIGR02887">
    <property type="entry name" value="spore_ger_x_C"/>
    <property type="match status" value="1"/>
</dbReference>
<dbReference type="Pfam" id="PF05504">
    <property type="entry name" value="Spore_GerAC"/>
    <property type="match status" value="1"/>
</dbReference>
<evidence type="ECO:0000256" key="7">
    <source>
        <dbReference type="ARBA" id="ARBA00023288"/>
    </source>
</evidence>
<organism evidence="10 11">
    <name type="scientific">Vallitalea pronyensis</name>
    <dbReference type="NCBI Taxonomy" id="1348613"/>
    <lineage>
        <taxon>Bacteria</taxon>
        <taxon>Bacillati</taxon>
        <taxon>Bacillota</taxon>
        <taxon>Clostridia</taxon>
        <taxon>Lachnospirales</taxon>
        <taxon>Vallitaleaceae</taxon>
        <taxon>Vallitalea</taxon>
    </lineage>
</organism>
<evidence type="ECO:0000256" key="1">
    <source>
        <dbReference type="ARBA" id="ARBA00004635"/>
    </source>
</evidence>
<keyword evidence="3" id="KW-0309">Germination</keyword>
<protein>
    <submittedName>
        <fullName evidence="10">Ger(X)C family spore germination protein</fullName>
    </submittedName>
</protein>